<organism evidence="1 2">
    <name type="scientific">Vitis vinifera</name>
    <name type="common">Grape</name>
    <dbReference type="NCBI Taxonomy" id="29760"/>
    <lineage>
        <taxon>Eukaryota</taxon>
        <taxon>Viridiplantae</taxon>
        <taxon>Streptophyta</taxon>
        <taxon>Embryophyta</taxon>
        <taxon>Tracheophyta</taxon>
        <taxon>Spermatophyta</taxon>
        <taxon>Magnoliopsida</taxon>
        <taxon>eudicotyledons</taxon>
        <taxon>Gunneridae</taxon>
        <taxon>Pentapetalae</taxon>
        <taxon>rosids</taxon>
        <taxon>Vitales</taxon>
        <taxon>Vitaceae</taxon>
        <taxon>Viteae</taxon>
        <taxon>Vitis</taxon>
    </lineage>
</organism>
<sequence>MPWNLPGSELTFSHAIPLLATVTNHQGLPSWVKLESSVWPPRLGLIYVYLKFY</sequence>
<gene>
    <name evidence="1" type="ordered locus">VIT_15s0021g00820</name>
</gene>
<dbReference type="InParanoid" id="F6GVE4"/>
<reference evidence="2" key="1">
    <citation type="journal article" date="2007" name="Nature">
        <title>The grapevine genome sequence suggests ancestral hexaploidization in major angiosperm phyla.</title>
        <authorList>
            <consortium name="The French-Italian Public Consortium for Grapevine Genome Characterization."/>
            <person name="Jaillon O."/>
            <person name="Aury J.-M."/>
            <person name="Noel B."/>
            <person name="Policriti A."/>
            <person name="Clepet C."/>
            <person name="Casagrande A."/>
            <person name="Choisne N."/>
            <person name="Aubourg S."/>
            <person name="Vitulo N."/>
            <person name="Jubin C."/>
            <person name="Vezzi A."/>
            <person name="Legeai F."/>
            <person name="Hugueney P."/>
            <person name="Dasilva C."/>
            <person name="Horner D."/>
            <person name="Mica E."/>
            <person name="Jublot D."/>
            <person name="Poulain J."/>
            <person name="Bruyere C."/>
            <person name="Billault A."/>
            <person name="Segurens B."/>
            <person name="Gouyvenoux M."/>
            <person name="Ugarte E."/>
            <person name="Cattonaro F."/>
            <person name="Anthouard V."/>
            <person name="Vico V."/>
            <person name="Del Fabbro C."/>
            <person name="Alaux M."/>
            <person name="Di Gaspero G."/>
            <person name="Dumas V."/>
            <person name="Felice N."/>
            <person name="Paillard S."/>
            <person name="Juman I."/>
            <person name="Moroldo M."/>
            <person name="Scalabrin S."/>
            <person name="Canaguier A."/>
            <person name="Le Clainche I."/>
            <person name="Malacrida G."/>
            <person name="Durand E."/>
            <person name="Pesole G."/>
            <person name="Laucou V."/>
            <person name="Chatelet P."/>
            <person name="Merdinoglu D."/>
            <person name="Delledonne M."/>
            <person name="Pezzotti M."/>
            <person name="Lecharny A."/>
            <person name="Scarpelli C."/>
            <person name="Artiguenave F."/>
            <person name="Pe M.E."/>
            <person name="Valle G."/>
            <person name="Morgante M."/>
            <person name="Caboche M."/>
            <person name="Adam-Blondon A.-F."/>
            <person name="Weissenbach J."/>
            <person name="Quetier F."/>
            <person name="Wincker P."/>
        </authorList>
    </citation>
    <scope>NUCLEOTIDE SEQUENCE [LARGE SCALE GENOMIC DNA]</scope>
    <source>
        <strain evidence="2">cv. Pinot noir / PN40024</strain>
    </source>
</reference>
<dbReference type="EMBL" id="FN594952">
    <property type="protein sequence ID" value="CCB43927.1"/>
    <property type="molecule type" value="Genomic_DNA"/>
</dbReference>
<dbReference type="PaxDb" id="29760-VIT_15s0021g00820.t01"/>
<dbReference type="AlphaFoldDB" id="F6GVE4"/>
<dbReference type="HOGENOM" id="CLU_3072599_0_0_1"/>
<name>F6GVE4_VITVI</name>
<evidence type="ECO:0000313" key="2">
    <source>
        <dbReference type="Proteomes" id="UP000009183"/>
    </source>
</evidence>
<accession>F6GVE4</accession>
<proteinExistence type="predicted"/>
<keyword evidence="2" id="KW-1185">Reference proteome</keyword>
<evidence type="ECO:0000313" key="1">
    <source>
        <dbReference type="EMBL" id="CCB43927.1"/>
    </source>
</evidence>
<protein>
    <submittedName>
        <fullName evidence="1">Uncharacterized protein</fullName>
    </submittedName>
</protein>
<dbReference type="Proteomes" id="UP000009183">
    <property type="component" value="Chromosome 15"/>
</dbReference>